<dbReference type="InterPro" id="IPR038071">
    <property type="entry name" value="UROD/MetE-like_sf"/>
</dbReference>
<accession>A0A250X7Y0</accession>
<keyword evidence="8 11" id="KW-0456">Lyase</keyword>
<sequence>MMKCYNNSSFHRKTGSSRKNVVKCSCASSDPLLLRVARGEAAERTPVWLMRQAGRYMAAFREFSDKYPFRMRSETPEIAIELSLQPWKAFKTDGVVFFSDILTPLPALGIEFDVIKGKGPQISDPVRSMERVKSLRPLLDPSSSLGFTGETLSALSKELSGSGATLIGFVGTPWTLAAYAMEGKSEKDCKETKKIMYHSPEVLHAFLEHLTNAIIVYAGYQIESGAQVIQLFDSWAHHLSPEQFAEFSFPYAERVTAALKAKYPHVPIILHANGGTGKLELMRETKADMVGLDWAVDMSMARETLGKDVAVQGNMDPMILFGPEKAIIEATNKVLLQAGPHGHILNVGHGVVQGTPEANVGLFCELARQSGALFTEHGLVKKELVNSR</sequence>
<comment type="caution">
    <text evidence="15">The sequence shown here is derived from an EMBL/GenBank/DDBJ whole genome shotgun (WGS) entry which is preliminary data.</text>
</comment>
<evidence type="ECO:0000259" key="14">
    <source>
        <dbReference type="PROSITE" id="PS00907"/>
    </source>
</evidence>
<dbReference type="NCBIfam" id="TIGR01464">
    <property type="entry name" value="hemE"/>
    <property type="match status" value="1"/>
</dbReference>
<reference evidence="15 16" key="1">
    <citation type="submission" date="2017-08" db="EMBL/GenBank/DDBJ databases">
        <title>Acidophilic green algal genome provides insights into adaptation to an acidic environment.</title>
        <authorList>
            <person name="Hirooka S."/>
            <person name="Hirose Y."/>
            <person name="Kanesaki Y."/>
            <person name="Higuchi S."/>
            <person name="Fujiwara T."/>
            <person name="Onuma R."/>
            <person name="Era A."/>
            <person name="Ohbayashi R."/>
            <person name="Uzuka A."/>
            <person name="Nozaki H."/>
            <person name="Yoshikawa H."/>
            <person name="Miyagishima S.Y."/>
        </authorList>
    </citation>
    <scope>NUCLEOTIDE SEQUENCE [LARGE SCALE GENOMIC DNA]</scope>
    <source>
        <strain evidence="15 16">NIES-2499</strain>
    </source>
</reference>
<evidence type="ECO:0000313" key="15">
    <source>
        <dbReference type="EMBL" id="GAX79183.1"/>
    </source>
</evidence>
<evidence type="ECO:0000256" key="4">
    <source>
        <dbReference type="ARBA" id="ARBA00009935"/>
    </source>
</evidence>
<dbReference type="EC" id="4.1.1.37" evidence="6 11"/>
<dbReference type="FunFam" id="3.20.20.210:FF:000006">
    <property type="entry name" value="Uroporphyrinogen decarboxylase"/>
    <property type="match status" value="1"/>
</dbReference>
<gene>
    <name evidence="15" type="ORF">CEUSTIGMA_g6623.t1</name>
</gene>
<comment type="similarity">
    <text evidence="4 12">Belongs to the uroporphyrinogen decarboxylase family.</text>
</comment>
<dbReference type="AlphaFoldDB" id="A0A250X7Y0"/>
<dbReference type="GO" id="GO:0006782">
    <property type="term" value="P:protoporphyrinogen IX biosynthetic process"/>
    <property type="evidence" value="ECO:0007669"/>
    <property type="project" value="UniProtKB-UniPathway"/>
</dbReference>
<name>A0A250X7Y0_9CHLO</name>
<protein>
    <recommendedName>
        <fullName evidence="6 11">Uroporphyrinogen decarboxylase</fullName>
        <ecNumber evidence="6 11">4.1.1.37</ecNumber>
    </recommendedName>
</protein>
<evidence type="ECO:0000313" key="16">
    <source>
        <dbReference type="Proteomes" id="UP000232323"/>
    </source>
</evidence>
<dbReference type="PROSITE" id="PS00906">
    <property type="entry name" value="UROD_1"/>
    <property type="match status" value="1"/>
</dbReference>
<comment type="pathway">
    <text evidence="3 11">Porphyrin-containing compound metabolism; protoporphyrin-IX biosynthesis; coproporphyrinogen-III from 5-aminolevulinate: step 4/4.</text>
</comment>
<dbReference type="SUPFAM" id="SSF51726">
    <property type="entry name" value="UROD/MetE-like"/>
    <property type="match status" value="1"/>
</dbReference>
<dbReference type="EMBL" id="BEGY01000040">
    <property type="protein sequence ID" value="GAX79183.1"/>
    <property type="molecule type" value="Genomic_DNA"/>
</dbReference>
<keyword evidence="9 11" id="KW-0627">Porphyrin biosynthesis</keyword>
<feature type="domain" description="Uroporphyrinogen decarboxylase (URO-D)" evidence="13">
    <location>
        <begin position="46"/>
        <end position="55"/>
    </location>
</feature>
<dbReference type="InterPro" id="IPR006361">
    <property type="entry name" value="Uroporphyrinogen_deCO2ase_HemE"/>
</dbReference>
<dbReference type="PANTHER" id="PTHR21091">
    <property type="entry name" value="METHYLTETRAHYDROFOLATE:HOMOCYSTEINE METHYLTRANSFERASE RELATED"/>
    <property type="match status" value="1"/>
</dbReference>
<evidence type="ECO:0000256" key="1">
    <source>
        <dbReference type="ARBA" id="ARBA00002448"/>
    </source>
</evidence>
<feature type="domain" description="Uroporphyrinogen decarboxylase (URO-D)" evidence="14">
    <location>
        <begin position="167"/>
        <end position="183"/>
    </location>
</feature>
<evidence type="ECO:0000256" key="6">
    <source>
        <dbReference type="ARBA" id="ARBA00012288"/>
    </source>
</evidence>
<comment type="catalytic activity">
    <reaction evidence="10 11">
        <text>uroporphyrinogen III + 4 H(+) = coproporphyrinogen III + 4 CO2</text>
        <dbReference type="Rhea" id="RHEA:19865"/>
        <dbReference type="ChEBI" id="CHEBI:15378"/>
        <dbReference type="ChEBI" id="CHEBI:16526"/>
        <dbReference type="ChEBI" id="CHEBI:57308"/>
        <dbReference type="ChEBI" id="CHEBI:57309"/>
        <dbReference type="EC" id="4.1.1.37"/>
    </reaction>
</comment>
<evidence type="ECO:0000256" key="5">
    <source>
        <dbReference type="ARBA" id="ARBA00011738"/>
    </source>
</evidence>
<comment type="function">
    <text evidence="1">Catalyzes the decarboxylation of four acetate groups of uroporphyrinogen-III to yield coproporphyrinogen-III.</text>
</comment>
<evidence type="ECO:0000256" key="3">
    <source>
        <dbReference type="ARBA" id="ARBA00004804"/>
    </source>
</evidence>
<dbReference type="PROSITE" id="PS00907">
    <property type="entry name" value="UROD_2"/>
    <property type="match status" value="1"/>
</dbReference>
<evidence type="ECO:0000256" key="7">
    <source>
        <dbReference type="ARBA" id="ARBA00022793"/>
    </source>
</evidence>
<dbReference type="InterPro" id="IPR000257">
    <property type="entry name" value="Uroporphyrinogen_deCOase"/>
</dbReference>
<evidence type="ECO:0000256" key="12">
    <source>
        <dbReference type="RuleBase" id="RU004169"/>
    </source>
</evidence>
<dbReference type="CDD" id="cd00717">
    <property type="entry name" value="URO-D"/>
    <property type="match status" value="1"/>
</dbReference>
<evidence type="ECO:0000256" key="11">
    <source>
        <dbReference type="RuleBase" id="RU000554"/>
    </source>
</evidence>
<dbReference type="STRING" id="1157962.A0A250X7Y0"/>
<keyword evidence="16" id="KW-1185">Reference proteome</keyword>
<comment type="subcellular location">
    <subcellularLocation>
        <location evidence="2">Plastid</location>
        <location evidence="2">Chloroplast</location>
    </subcellularLocation>
</comment>
<evidence type="ECO:0000256" key="10">
    <source>
        <dbReference type="ARBA" id="ARBA00048033"/>
    </source>
</evidence>
<dbReference type="Gene3D" id="3.20.20.210">
    <property type="match status" value="1"/>
</dbReference>
<evidence type="ECO:0000256" key="2">
    <source>
        <dbReference type="ARBA" id="ARBA00004229"/>
    </source>
</evidence>
<evidence type="ECO:0000256" key="8">
    <source>
        <dbReference type="ARBA" id="ARBA00023239"/>
    </source>
</evidence>
<dbReference type="Proteomes" id="UP000232323">
    <property type="component" value="Unassembled WGS sequence"/>
</dbReference>
<keyword evidence="7 11" id="KW-0210">Decarboxylase</keyword>
<comment type="subunit">
    <text evidence="5">Homodimer.</text>
</comment>
<dbReference type="OrthoDB" id="339900at2759"/>
<evidence type="ECO:0000256" key="9">
    <source>
        <dbReference type="ARBA" id="ARBA00023244"/>
    </source>
</evidence>
<dbReference type="GO" id="GO:0009507">
    <property type="term" value="C:chloroplast"/>
    <property type="evidence" value="ECO:0007669"/>
    <property type="project" value="UniProtKB-SubCell"/>
</dbReference>
<dbReference type="Pfam" id="PF01208">
    <property type="entry name" value="URO-D"/>
    <property type="match status" value="1"/>
</dbReference>
<organism evidence="15 16">
    <name type="scientific">Chlamydomonas eustigma</name>
    <dbReference type="NCBI Taxonomy" id="1157962"/>
    <lineage>
        <taxon>Eukaryota</taxon>
        <taxon>Viridiplantae</taxon>
        <taxon>Chlorophyta</taxon>
        <taxon>core chlorophytes</taxon>
        <taxon>Chlorophyceae</taxon>
        <taxon>CS clade</taxon>
        <taxon>Chlamydomonadales</taxon>
        <taxon>Chlamydomonadaceae</taxon>
        <taxon>Chlamydomonas</taxon>
    </lineage>
</organism>
<dbReference type="PANTHER" id="PTHR21091:SF174">
    <property type="entry name" value="UROPORPHYRINOGEN DECARBOXYLASE"/>
    <property type="match status" value="1"/>
</dbReference>
<evidence type="ECO:0000259" key="13">
    <source>
        <dbReference type="PROSITE" id="PS00906"/>
    </source>
</evidence>
<proteinExistence type="inferred from homology"/>
<dbReference type="HAMAP" id="MF_00218">
    <property type="entry name" value="URO_D"/>
    <property type="match status" value="1"/>
</dbReference>
<dbReference type="GO" id="GO:0004853">
    <property type="term" value="F:uroporphyrinogen decarboxylase activity"/>
    <property type="evidence" value="ECO:0007669"/>
    <property type="project" value="UniProtKB-EC"/>
</dbReference>
<dbReference type="UniPathway" id="UPA00251">
    <property type="reaction ID" value="UER00321"/>
</dbReference>